<gene>
    <name evidence="2" type="ORF">CPELLU_LOCUS3420</name>
</gene>
<accession>A0A9N9A9Z1</accession>
<reference evidence="2" key="1">
    <citation type="submission" date="2021-06" db="EMBL/GenBank/DDBJ databases">
        <authorList>
            <person name="Kallberg Y."/>
            <person name="Tangrot J."/>
            <person name="Rosling A."/>
        </authorList>
    </citation>
    <scope>NUCLEOTIDE SEQUENCE</scope>
    <source>
        <strain evidence="2">FL966</strain>
    </source>
</reference>
<keyword evidence="3" id="KW-1185">Reference proteome</keyword>
<name>A0A9N9A9Z1_9GLOM</name>
<feature type="region of interest" description="Disordered" evidence="1">
    <location>
        <begin position="1"/>
        <end position="25"/>
    </location>
</feature>
<evidence type="ECO:0000313" key="2">
    <source>
        <dbReference type="EMBL" id="CAG8521768.1"/>
    </source>
</evidence>
<dbReference type="EMBL" id="CAJVQA010001665">
    <property type="protein sequence ID" value="CAG8521768.1"/>
    <property type="molecule type" value="Genomic_DNA"/>
</dbReference>
<protein>
    <submittedName>
        <fullName evidence="2">9627_t:CDS:1</fullName>
    </submittedName>
</protein>
<dbReference type="Proteomes" id="UP000789759">
    <property type="component" value="Unassembled WGS sequence"/>
</dbReference>
<dbReference type="AlphaFoldDB" id="A0A9N9A9Z1"/>
<organism evidence="2 3">
    <name type="scientific">Cetraspora pellucida</name>
    <dbReference type="NCBI Taxonomy" id="1433469"/>
    <lineage>
        <taxon>Eukaryota</taxon>
        <taxon>Fungi</taxon>
        <taxon>Fungi incertae sedis</taxon>
        <taxon>Mucoromycota</taxon>
        <taxon>Glomeromycotina</taxon>
        <taxon>Glomeromycetes</taxon>
        <taxon>Diversisporales</taxon>
        <taxon>Gigasporaceae</taxon>
        <taxon>Cetraspora</taxon>
    </lineage>
</organism>
<proteinExistence type="predicted"/>
<sequence>MDNETQSICSAVSQNERSEATNINKGSEASTVITIVNKNSELTIVNNKKHKRNDSQS</sequence>
<evidence type="ECO:0000256" key="1">
    <source>
        <dbReference type="SAM" id="MobiDB-lite"/>
    </source>
</evidence>
<comment type="caution">
    <text evidence="2">The sequence shown here is derived from an EMBL/GenBank/DDBJ whole genome shotgun (WGS) entry which is preliminary data.</text>
</comment>
<evidence type="ECO:0000313" key="3">
    <source>
        <dbReference type="Proteomes" id="UP000789759"/>
    </source>
</evidence>